<dbReference type="GO" id="GO:0008270">
    <property type="term" value="F:zinc ion binding"/>
    <property type="evidence" value="ECO:0007669"/>
    <property type="project" value="UniProtKB-KW"/>
</dbReference>
<protein>
    <recommendedName>
        <fullName evidence="7">PARP-type domain-containing protein</fullName>
    </recommendedName>
</protein>
<dbReference type="PROSITE" id="PS50064">
    <property type="entry name" value="ZF_PARP_2"/>
    <property type="match status" value="1"/>
</dbReference>
<organism evidence="8 9">
    <name type="scientific">Ephemerocybe angulata</name>
    <dbReference type="NCBI Taxonomy" id="980116"/>
    <lineage>
        <taxon>Eukaryota</taxon>
        <taxon>Fungi</taxon>
        <taxon>Dikarya</taxon>
        <taxon>Basidiomycota</taxon>
        <taxon>Agaricomycotina</taxon>
        <taxon>Agaricomycetes</taxon>
        <taxon>Agaricomycetidae</taxon>
        <taxon>Agaricales</taxon>
        <taxon>Agaricineae</taxon>
        <taxon>Psathyrellaceae</taxon>
        <taxon>Ephemerocybe</taxon>
    </lineage>
</organism>
<evidence type="ECO:0000313" key="9">
    <source>
        <dbReference type="Proteomes" id="UP000521943"/>
    </source>
</evidence>
<feature type="non-terminal residue" evidence="8">
    <location>
        <position position="1"/>
    </location>
</feature>
<evidence type="ECO:0000256" key="6">
    <source>
        <dbReference type="SAM" id="MobiDB-lite"/>
    </source>
</evidence>
<evidence type="ECO:0000256" key="3">
    <source>
        <dbReference type="ARBA" id="ARBA00022771"/>
    </source>
</evidence>
<dbReference type="SUPFAM" id="SSF57716">
    <property type="entry name" value="Glucocorticoid receptor-like (DNA-binding domain)"/>
    <property type="match status" value="1"/>
</dbReference>
<gene>
    <name evidence="8" type="ORF">DFP72DRAFT_808558</name>
</gene>
<feature type="domain" description="PARP-type" evidence="7">
    <location>
        <begin position="3"/>
        <end position="89"/>
    </location>
</feature>
<evidence type="ECO:0000256" key="5">
    <source>
        <dbReference type="ARBA" id="ARBA00023242"/>
    </source>
</evidence>
<comment type="caution">
    <text evidence="8">The sequence shown here is derived from an EMBL/GenBank/DDBJ whole genome shotgun (WGS) entry which is preliminary data.</text>
</comment>
<evidence type="ECO:0000259" key="7">
    <source>
        <dbReference type="PROSITE" id="PS50064"/>
    </source>
</evidence>
<dbReference type="InterPro" id="IPR001510">
    <property type="entry name" value="Znf_PARP"/>
</dbReference>
<feature type="region of interest" description="Disordered" evidence="6">
    <location>
        <begin position="91"/>
        <end position="115"/>
    </location>
</feature>
<dbReference type="Pfam" id="PF00645">
    <property type="entry name" value="zf-PARP"/>
    <property type="match status" value="1"/>
</dbReference>
<keyword evidence="9" id="KW-1185">Reference proteome</keyword>
<sequence>MPYRIEYSSSARAGCKGELKMSGRNKIAKGALRLGTVVEIQGKQSFQWRHWGCTTPKILSNIKEAHPEPTDLDGYEDLTDEDKAKIVKAWQEGHVDPADIPETQAQPGDEPPEKK</sequence>
<dbReference type="AlphaFoldDB" id="A0A8H6M7G2"/>
<evidence type="ECO:0000256" key="1">
    <source>
        <dbReference type="ARBA" id="ARBA00004123"/>
    </source>
</evidence>
<evidence type="ECO:0000256" key="2">
    <source>
        <dbReference type="ARBA" id="ARBA00022723"/>
    </source>
</evidence>
<keyword evidence="3" id="KW-0863">Zinc-finger</keyword>
<accession>A0A8H6M7G2</accession>
<dbReference type="GO" id="GO:0003677">
    <property type="term" value="F:DNA binding"/>
    <property type="evidence" value="ECO:0007669"/>
    <property type="project" value="InterPro"/>
</dbReference>
<comment type="subcellular location">
    <subcellularLocation>
        <location evidence="1">Nucleus</location>
    </subcellularLocation>
</comment>
<evidence type="ECO:0000313" key="8">
    <source>
        <dbReference type="EMBL" id="KAF6757670.1"/>
    </source>
</evidence>
<dbReference type="SMART" id="SM01336">
    <property type="entry name" value="zf-PARP"/>
    <property type="match status" value="1"/>
</dbReference>
<keyword evidence="2" id="KW-0479">Metal-binding</keyword>
<reference evidence="8 9" key="1">
    <citation type="submission" date="2020-07" db="EMBL/GenBank/DDBJ databases">
        <title>Comparative genomics of pyrophilous fungi reveals a link between fire events and developmental genes.</title>
        <authorList>
            <consortium name="DOE Joint Genome Institute"/>
            <person name="Steindorff A.S."/>
            <person name="Carver A."/>
            <person name="Calhoun S."/>
            <person name="Stillman K."/>
            <person name="Liu H."/>
            <person name="Lipzen A."/>
            <person name="Pangilinan J."/>
            <person name="Labutti K."/>
            <person name="Bruns T.D."/>
            <person name="Grigoriev I.V."/>
        </authorList>
    </citation>
    <scope>NUCLEOTIDE SEQUENCE [LARGE SCALE GENOMIC DNA]</scope>
    <source>
        <strain evidence="8 9">CBS 144469</strain>
    </source>
</reference>
<dbReference type="InterPro" id="IPR036957">
    <property type="entry name" value="Znf_PARP_sf"/>
</dbReference>
<dbReference type="EMBL" id="JACGCI010000021">
    <property type="protein sequence ID" value="KAF6757670.1"/>
    <property type="molecule type" value="Genomic_DNA"/>
</dbReference>
<keyword evidence="4" id="KW-0862">Zinc</keyword>
<proteinExistence type="predicted"/>
<dbReference type="OrthoDB" id="429950at2759"/>
<dbReference type="Proteomes" id="UP000521943">
    <property type="component" value="Unassembled WGS sequence"/>
</dbReference>
<name>A0A8H6M7G2_9AGAR</name>
<dbReference type="GO" id="GO:0005634">
    <property type="term" value="C:nucleus"/>
    <property type="evidence" value="ECO:0007669"/>
    <property type="project" value="UniProtKB-SubCell"/>
</dbReference>
<dbReference type="Gene3D" id="3.30.1740.10">
    <property type="entry name" value="Zinc finger, PARP-type"/>
    <property type="match status" value="1"/>
</dbReference>
<evidence type="ECO:0000256" key="4">
    <source>
        <dbReference type="ARBA" id="ARBA00022833"/>
    </source>
</evidence>
<keyword evidence="5" id="KW-0539">Nucleus</keyword>